<keyword evidence="3" id="KW-0540">Nuclease</keyword>
<dbReference type="PROSITE" id="PS51257">
    <property type="entry name" value="PROKAR_LIPOPROTEIN"/>
    <property type="match status" value="1"/>
</dbReference>
<evidence type="ECO:0000259" key="2">
    <source>
        <dbReference type="Pfam" id="PF19580"/>
    </source>
</evidence>
<dbReference type="Gene3D" id="3.60.10.10">
    <property type="entry name" value="Endonuclease/exonuclease/phosphatase"/>
    <property type="match status" value="1"/>
</dbReference>
<proteinExistence type="predicted"/>
<evidence type="ECO:0000313" key="3">
    <source>
        <dbReference type="EMBL" id="BDC98959.1"/>
    </source>
</evidence>
<reference evidence="3 4" key="1">
    <citation type="submission" date="2021-12" db="EMBL/GenBank/DDBJ databases">
        <title>Genome sequencing of bacteria with rrn-lacking chromosome and rrn-plasmid.</title>
        <authorList>
            <person name="Anda M."/>
            <person name="Iwasaki W."/>
        </authorList>
    </citation>
    <scope>NUCLEOTIDE SEQUENCE [LARGE SCALE GENOMIC DNA]</scope>
    <source>
        <strain evidence="3 4">NBRC 101262</strain>
    </source>
</reference>
<dbReference type="InterPro" id="IPR005135">
    <property type="entry name" value="Endo/exonuclease/phosphatase"/>
</dbReference>
<organism evidence="3 4">
    <name type="scientific">Persicobacter psychrovividus</name>
    <dbReference type="NCBI Taxonomy" id="387638"/>
    <lineage>
        <taxon>Bacteria</taxon>
        <taxon>Pseudomonadati</taxon>
        <taxon>Bacteroidota</taxon>
        <taxon>Cytophagia</taxon>
        <taxon>Cytophagales</taxon>
        <taxon>Persicobacteraceae</taxon>
        <taxon>Persicobacter</taxon>
    </lineage>
</organism>
<name>A0ABN6L6X0_9BACT</name>
<dbReference type="InterPro" id="IPR036691">
    <property type="entry name" value="Endo/exonu/phosph_ase_sf"/>
</dbReference>
<feature type="chain" id="PRO_5047238430" evidence="1">
    <location>
        <begin position="22"/>
        <end position="332"/>
    </location>
</feature>
<dbReference type="Proteomes" id="UP001354989">
    <property type="component" value="Chromosome"/>
</dbReference>
<sequence>MRYRLLLFSICLLMSCGTASNQEKEPEDLAGAQTVRLGFYNVENLFDTTDDPQTKDDEFTPEGSKHWTNRRWQEKNEQLTKVISAMKVQLLGLCEVENEQVVKELVKHLNQAGGHYQYAHRESRDLRGIDMALLYDPSVFKVGKIRQHHIRVNGHPYRGFLEVKGQLHDAPLSLYICHFPSRRGGVKRSAAKRMQVAKQLREAIYQSRKEKGAILVMGDFNDNPQDQSVKAVLCDTDVLVNLAKDLPTNQRGSTYYRGEWLQFDQILYGKSEEAGTKIDFTHSKLKLFAPSWLRQGPDAHQYADYPNRTYIGNRYVGGYSDHFPVFCEIVVQ</sequence>
<evidence type="ECO:0000256" key="1">
    <source>
        <dbReference type="SAM" id="SignalP"/>
    </source>
</evidence>
<keyword evidence="3" id="KW-0255">Endonuclease</keyword>
<evidence type="ECO:0000313" key="4">
    <source>
        <dbReference type="Proteomes" id="UP001354989"/>
    </source>
</evidence>
<keyword evidence="4" id="KW-1185">Reference proteome</keyword>
<feature type="domain" description="Endonuclease/exonuclease/phosphatase" evidence="2">
    <location>
        <begin position="38"/>
        <end position="329"/>
    </location>
</feature>
<dbReference type="GO" id="GO:0004519">
    <property type="term" value="F:endonuclease activity"/>
    <property type="evidence" value="ECO:0007669"/>
    <property type="project" value="UniProtKB-KW"/>
</dbReference>
<dbReference type="EMBL" id="AP025292">
    <property type="protein sequence ID" value="BDC98959.1"/>
    <property type="molecule type" value="Genomic_DNA"/>
</dbReference>
<dbReference type="PANTHER" id="PTHR42834">
    <property type="entry name" value="ENDONUCLEASE/EXONUCLEASE/PHOSPHATASE FAMILY PROTEIN (AFU_ORTHOLOGUE AFUA_3G09210)"/>
    <property type="match status" value="1"/>
</dbReference>
<dbReference type="RefSeq" id="WP_338397979.1">
    <property type="nucleotide sequence ID" value="NZ_AP025292.1"/>
</dbReference>
<protein>
    <submittedName>
        <fullName evidence="3">Endonuclease</fullName>
    </submittedName>
</protein>
<dbReference type="Pfam" id="PF19580">
    <property type="entry name" value="Exo_endo_phos_3"/>
    <property type="match status" value="1"/>
</dbReference>
<keyword evidence="1" id="KW-0732">Signal</keyword>
<dbReference type="SUPFAM" id="SSF56219">
    <property type="entry name" value="DNase I-like"/>
    <property type="match status" value="1"/>
</dbReference>
<accession>A0ABN6L6X0</accession>
<gene>
    <name evidence="3" type="ORF">PEPS_12400</name>
</gene>
<keyword evidence="3" id="KW-0378">Hydrolase</keyword>
<dbReference type="PANTHER" id="PTHR42834:SF1">
    <property type="entry name" value="ENDONUCLEASE_EXONUCLEASE_PHOSPHATASE FAMILY PROTEIN (AFU_ORTHOLOGUE AFUA_3G09210)"/>
    <property type="match status" value="1"/>
</dbReference>
<feature type="signal peptide" evidence="1">
    <location>
        <begin position="1"/>
        <end position="21"/>
    </location>
</feature>